<accession>B6TZK0</accession>
<name>B6TZK0_MAIZE</name>
<dbReference type="AlphaFoldDB" id="B6TZK0"/>
<protein>
    <submittedName>
        <fullName evidence="1">Uncharacterized protein</fullName>
    </submittedName>
</protein>
<evidence type="ECO:0000313" key="1">
    <source>
        <dbReference type="EMBL" id="ACG42533.1"/>
    </source>
</evidence>
<reference evidence="1" key="1">
    <citation type="journal article" date="2009" name="Plant Mol. Biol.">
        <title>Insights into corn genes derived from large-scale cDNA sequencing.</title>
        <authorList>
            <person name="Alexandrov N.N."/>
            <person name="Brover V.V."/>
            <person name="Freidin S."/>
            <person name="Troukhan M.E."/>
            <person name="Tatarinova T.V."/>
            <person name="Zhang H."/>
            <person name="Swaller T.J."/>
            <person name="Lu Y.P."/>
            <person name="Bouck J."/>
            <person name="Flavell R.B."/>
            <person name="Feldmann K.A."/>
        </authorList>
    </citation>
    <scope>NUCLEOTIDE SEQUENCE</scope>
</reference>
<dbReference type="RefSeq" id="NP_001144711.1">
    <property type="nucleotide sequence ID" value="NM_001151239.2"/>
</dbReference>
<sequence>MHGTDRPHCSPASGARESLALCTCATRGPEQAAGSQVQATNRVAGQSAIPATRAGTGQQVVLNSIHGACVFFASLCSWPCPYVACWLLSVEDFEH</sequence>
<organism evidence="1">
    <name type="scientific">Zea mays</name>
    <name type="common">Maize</name>
    <dbReference type="NCBI Taxonomy" id="4577"/>
    <lineage>
        <taxon>Eukaryota</taxon>
        <taxon>Viridiplantae</taxon>
        <taxon>Streptophyta</taxon>
        <taxon>Embryophyta</taxon>
        <taxon>Tracheophyta</taxon>
        <taxon>Spermatophyta</taxon>
        <taxon>Magnoliopsida</taxon>
        <taxon>Liliopsida</taxon>
        <taxon>Poales</taxon>
        <taxon>Poaceae</taxon>
        <taxon>PACMAD clade</taxon>
        <taxon>Panicoideae</taxon>
        <taxon>Andropogonodae</taxon>
        <taxon>Andropogoneae</taxon>
        <taxon>Tripsacinae</taxon>
        <taxon>Zea</taxon>
    </lineage>
</organism>
<proteinExistence type="evidence at transcript level"/>
<dbReference type="GeneID" id="100277748"/>
<dbReference type="KEGG" id="zma:100277748"/>
<dbReference type="EMBL" id="EU970415">
    <property type="protein sequence ID" value="ACG42533.1"/>
    <property type="molecule type" value="mRNA"/>
</dbReference>